<dbReference type="NCBIfam" id="NF010086">
    <property type="entry name" value="PRK13571.1"/>
    <property type="match status" value="1"/>
</dbReference>
<evidence type="ECO:0000259" key="18">
    <source>
        <dbReference type="Pfam" id="PF04715"/>
    </source>
</evidence>
<dbReference type="InterPro" id="IPR005256">
    <property type="entry name" value="Anth_synth_I_PabB"/>
</dbReference>
<comment type="similarity">
    <text evidence="3 15">Belongs to the anthranilate synthase component I family.</text>
</comment>
<keyword evidence="12 15" id="KW-0456">Lyase</keyword>
<evidence type="ECO:0000256" key="8">
    <source>
        <dbReference type="ARBA" id="ARBA00022723"/>
    </source>
</evidence>
<protein>
    <recommendedName>
        <fullName evidence="6 15">Anthranilate synthase component 1</fullName>
        <ecNumber evidence="5 15">4.1.3.27</ecNumber>
    </recommendedName>
</protein>
<dbReference type="NCBIfam" id="TIGR00564">
    <property type="entry name" value="trpE_most"/>
    <property type="match status" value="1"/>
</dbReference>
<evidence type="ECO:0000256" key="2">
    <source>
        <dbReference type="ARBA" id="ARBA00004873"/>
    </source>
</evidence>
<evidence type="ECO:0000256" key="15">
    <source>
        <dbReference type="RuleBase" id="RU364045"/>
    </source>
</evidence>
<dbReference type="EC" id="4.1.3.27" evidence="5 15"/>
<dbReference type="Pfam" id="PF00425">
    <property type="entry name" value="Chorismate_bind"/>
    <property type="match status" value="1"/>
</dbReference>
<evidence type="ECO:0000256" key="16">
    <source>
        <dbReference type="SAM" id="MobiDB-lite"/>
    </source>
</evidence>
<keyword evidence="9 15" id="KW-0822">Tryptophan biosynthesis</keyword>
<evidence type="ECO:0000256" key="7">
    <source>
        <dbReference type="ARBA" id="ARBA00022605"/>
    </source>
</evidence>
<evidence type="ECO:0000256" key="4">
    <source>
        <dbReference type="ARBA" id="ARBA00011575"/>
    </source>
</evidence>
<keyword evidence="10 15" id="KW-0460">Magnesium</keyword>
<accession>M2YH98</accession>
<sequence>MMHQMGTVSPSLEEFRELARHHRVIPVRTTVMADALTPIGIYRSLVLREDGTAPSGTFLMESAAQGIWSRWSFIGAGSRATLISRDGQAHWVGDVPVGLPTEGSPVEALRETLAVLATERFDDAPPLSSGMVGFLGWEVVRRWERLPDPPLDDLRIPELAMNLVSEMAVHDNTDGSVTLVANAYNADGTDERVDEAWLDAVERLDGMLEKLDRPSSQAPVSIAEDVIDRDRIEEAVQQSWPREDFLSAIEEAKQAIVDGEIFQVVISRRFETECTADPLEVYRMLRSINPSPYMYLYAFEDAEGRPFHVVGSSPEALVNVSDGQVVTHPIAGSRPRGATAEQDQALGQELLADEKERAEHLMLVDLSRNDLSKVCEPGSVEVTEFMAIERFSHIMHLCSNVVGRMRPDVSAYDVLAAAFPAGTLSGAPKPRALKLLDEYEPRRRAVYGGVVGYMDFAGSMDVAIAIRSALLVDGRAYVQAGGGIVADSVPETEALESLNKAAAPLRAALAAQSVRRPRRLSADARQQVDAAEGAAR</sequence>
<evidence type="ECO:0000256" key="13">
    <source>
        <dbReference type="ARBA" id="ARBA00025634"/>
    </source>
</evidence>
<dbReference type="PANTHER" id="PTHR11236">
    <property type="entry name" value="AMINOBENZOATE/ANTHRANILATE SYNTHASE"/>
    <property type="match status" value="1"/>
</dbReference>
<comment type="cofactor">
    <cofactor evidence="1 15">
        <name>Mg(2+)</name>
        <dbReference type="ChEBI" id="CHEBI:18420"/>
    </cofactor>
</comment>
<dbReference type="SUPFAM" id="SSF56322">
    <property type="entry name" value="ADC synthase"/>
    <property type="match status" value="1"/>
</dbReference>
<dbReference type="PRINTS" id="PR00095">
    <property type="entry name" value="ANTSNTHASEI"/>
</dbReference>
<evidence type="ECO:0000256" key="6">
    <source>
        <dbReference type="ARBA" id="ARBA00020653"/>
    </source>
</evidence>
<dbReference type="InterPro" id="IPR015890">
    <property type="entry name" value="Chorismate_C"/>
</dbReference>
<dbReference type="Pfam" id="PF04715">
    <property type="entry name" value="Anth_synt_I_N"/>
    <property type="match status" value="1"/>
</dbReference>
<evidence type="ECO:0000256" key="9">
    <source>
        <dbReference type="ARBA" id="ARBA00022822"/>
    </source>
</evidence>
<evidence type="ECO:0000256" key="14">
    <source>
        <dbReference type="ARBA" id="ARBA00047683"/>
    </source>
</evidence>
<dbReference type="STRING" id="71999.KPaMU14_05970"/>
<keyword evidence="20" id="KW-1185">Reference proteome</keyword>
<dbReference type="Gene3D" id="3.60.120.10">
    <property type="entry name" value="Anthranilate synthase"/>
    <property type="match status" value="1"/>
</dbReference>
<feature type="domain" description="Anthranilate synthase component I N-terminal" evidence="18">
    <location>
        <begin position="35"/>
        <end position="179"/>
    </location>
</feature>
<comment type="caution">
    <text evidence="19">The sequence shown here is derived from an EMBL/GenBank/DDBJ whole genome shotgun (WGS) entry which is preliminary data.</text>
</comment>
<dbReference type="InterPro" id="IPR005801">
    <property type="entry name" value="ADC_synthase"/>
</dbReference>
<evidence type="ECO:0000256" key="1">
    <source>
        <dbReference type="ARBA" id="ARBA00001946"/>
    </source>
</evidence>
<dbReference type="EMBL" id="ANHZ02000001">
    <property type="protein sequence ID" value="EME37875.1"/>
    <property type="molecule type" value="Genomic_DNA"/>
</dbReference>
<evidence type="ECO:0000259" key="17">
    <source>
        <dbReference type="Pfam" id="PF00425"/>
    </source>
</evidence>
<dbReference type="GO" id="GO:0046872">
    <property type="term" value="F:metal ion binding"/>
    <property type="evidence" value="ECO:0007669"/>
    <property type="project" value="UniProtKB-KW"/>
</dbReference>
<comment type="catalytic activity">
    <reaction evidence="14 15">
        <text>chorismate + L-glutamine = anthranilate + pyruvate + L-glutamate + H(+)</text>
        <dbReference type="Rhea" id="RHEA:21732"/>
        <dbReference type="ChEBI" id="CHEBI:15361"/>
        <dbReference type="ChEBI" id="CHEBI:15378"/>
        <dbReference type="ChEBI" id="CHEBI:16567"/>
        <dbReference type="ChEBI" id="CHEBI:29748"/>
        <dbReference type="ChEBI" id="CHEBI:29985"/>
        <dbReference type="ChEBI" id="CHEBI:58359"/>
        <dbReference type="EC" id="4.1.3.27"/>
    </reaction>
</comment>
<dbReference type="InterPro" id="IPR006805">
    <property type="entry name" value="Anth_synth_I_N"/>
</dbReference>
<dbReference type="AlphaFoldDB" id="M2YH98"/>
<feature type="region of interest" description="Disordered" evidence="16">
    <location>
        <begin position="514"/>
        <end position="536"/>
    </location>
</feature>
<keyword evidence="8 15" id="KW-0479">Metal-binding</keyword>
<evidence type="ECO:0000313" key="20">
    <source>
        <dbReference type="Proteomes" id="UP000009877"/>
    </source>
</evidence>
<dbReference type="InterPro" id="IPR019999">
    <property type="entry name" value="Anth_synth_I-like"/>
</dbReference>
<reference evidence="19 20" key="1">
    <citation type="journal article" date="2014" name="Genome Announc.">
        <title>Draft Genome Sequence of Kocuria palustris PEL.</title>
        <authorList>
            <person name="Sharma G."/>
            <person name="Khatri I."/>
            <person name="Subramanian S."/>
        </authorList>
    </citation>
    <scope>NUCLEOTIDE SEQUENCE [LARGE SCALE GENOMIC DNA]</scope>
    <source>
        <strain evidence="19 20">PEL</strain>
    </source>
</reference>
<comment type="subunit">
    <text evidence="4 15">Heterotetramer consisting of two non-identical subunits: a beta subunit (TrpG) and a large alpha subunit (TrpE).</text>
</comment>
<feature type="domain" description="Chorismate-utilising enzyme C-terminal" evidence="17">
    <location>
        <begin position="242"/>
        <end position="500"/>
    </location>
</feature>
<gene>
    <name evidence="15" type="primary">trpE</name>
    <name evidence="19" type="ORF">C884_00070</name>
</gene>
<dbReference type="UniPathway" id="UPA00035">
    <property type="reaction ID" value="UER00040"/>
</dbReference>
<keyword evidence="7 15" id="KW-0028">Amino-acid biosynthesis</keyword>
<evidence type="ECO:0000313" key="19">
    <source>
        <dbReference type="EMBL" id="EME37875.1"/>
    </source>
</evidence>
<comment type="function">
    <text evidence="13 15">Part of a heterotetrameric complex that catalyzes the two-step biosynthesis of anthranilate, an intermediate in the biosynthesis of L-tryptophan. In the first step, the glutamine-binding beta subunit (TrpG) of anthranilate synthase (AS) provides the glutamine amidotransferase activity which generates ammonia as a substrate that, along with chorismate, is used in the second step, catalyzed by the large alpha subunit of AS (TrpE) to produce anthranilate. In the absence of TrpG, TrpE can synthesize anthranilate directly from chorismate and high concentrations of ammonia.</text>
</comment>
<evidence type="ECO:0000256" key="12">
    <source>
        <dbReference type="ARBA" id="ARBA00023239"/>
    </source>
</evidence>
<keyword evidence="11 15" id="KW-0057">Aromatic amino acid biosynthesis</keyword>
<dbReference type="PANTHER" id="PTHR11236:SF46">
    <property type="entry name" value="ANTHRANILATE SYNTHASE COMPONENT 1"/>
    <property type="match status" value="1"/>
</dbReference>
<dbReference type="GO" id="GO:0000162">
    <property type="term" value="P:L-tryptophan biosynthetic process"/>
    <property type="evidence" value="ECO:0007669"/>
    <property type="project" value="UniProtKB-UniPathway"/>
</dbReference>
<organism evidence="19 20">
    <name type="scientific">Kocuria palustris PEL</name>
    <dbReference type="NCBI Taxonomy" id="1236550"/>
    <lineage>
        <taxon>Bacteria</taxon>
        <taxon>Bacillati</taxon>
        <taxon>Actinomycetota</taxon>
        <taxon>Actinomycetes</taxon>
        <taxon>Micrococcales</taxon>
        <taxon>Micrococcaceae</taxon>
        <taxon>Kocuria</taxon>
    </lineage>
</organism>
<comment type="pathway">
    <text evidence="2 15">Amino-acid biosynthesis; L-tryptophan biosynthesis; L-tryptophan from chorismate: step 1/5.</text>
</comment>
<name>M2YH98_9MICC</name>
<evidence type="ECO:0000256" key="10">
    <source>
        <dbReference type="ARBA" id="ARBA00022842"/>
    </source>
</evidence>
<dbReference type="Proteomes" id="UP000009877">
    <property type="component" value="Unassembled WGS sequence"/>
</dbReference>
<evidence type="ECO:0000256" key="5">
    <source>
        <dbReference type="ARBA" id="ARBA00012266"/>
    </source>
</evidence>
<evidence type="ECO:0000256" key="3">
    <source>
        <dbReference type="ARBA" id="ARBA00009562"/>
    </source>
</evidence>
<evidence type="ECO:0000256" key="11">
    <source>
        <dbReference type="ARBA" id="ARBA00023141"/>
    </source>
</evidence>
<proteinExistence type="inferred from homology"/>
<dbReference type="GO" id="GO:0004049">
    <property type="term" value="F:anthranilate synthase activity"/>
    <property type="evidence" value="ECO:0007669"/>
    <property type="project" value="UniProtKB-EC"/>
</dbReference>